<keyword evidence="8 9" id="KW-0378">Hydrolase</keyword>
<keyword evidence="5 9" id="KW-0963">Cytoplasm</keyword>
<dbReference type="AlphaFoldDB" id="K9HMQ2"/>
<dbReference type="OrthoDB" id="9780815at2"/>
<accession>K9HMQ2</accession>
<dbReference type="PANTHER" id="PTHR30457:SF12">
    <property type="entry name" value="5'_3'-NUCLEOTIDASE SURE"/>
    <property type="match status" value="1"/>
</dbReference>
<dbReference type="HAMAP" id="MF_00060">
    <property type="entry name" value="SurE"/>
    <property type="match status" value="1"/>
</dbReference>
<reference evidence="11 12" key="1">
    <citation type="journal article" date="2013" name="Genome Announc.">
        <title>Draft Genome Sequence of an Alphaproteobacterium, Caenispirillum salinarum AK4(T), Isolated from a Solar Saltern.</title>
        <authorList>
            <person name="Khatri I."/>
            <person name="Singh A."/>
            <person name="Korpole S."/>
            <person name="Pinnaka A.K."/>
            <person name="Subramanian S."/>
        </authorList>
    </citation>
    <scope>NUCLEOTIDE SEQUENCE [LARGE SCALE GENOMIC DNA]</scope>
    <source>
        <strain evidence="11 12">AK4</strain>
    </source>
</reference>
<dbReference type="GO" id="GO:0008254">
    <property type="term" value="F:3'-nucleotidase activity"/>
    <property type="evidence" value="ECO:0007669"/>
    <property type="project" value="TreeGrafter"/>
</dbReference>
<dbReference type="STRING" id="1238182.C882_3956"/>
<feature type="binding site" evidence="9">
    <location>
        <position position="18"/>
    </location>
    <ligand>
        <name>a divalent metal cation</name>
        <dbReference type="ChEBI" id="CHEBI:60240"/>
    </ligand>
</feature>
<gene>
    <name evidence="9" type="primary">surE</name>
    <name evidence="11" type="ORF">C882_3956</name>
</gene>
<dbReference type="GO" id="GO:0000166">
    <property type="term" value="F:nucleotide binding"/>
    <property type="evidence" value="ECO:0007669"/>
    <property type="project" value="UniProtKB-KW"/>
</dbReference>
<dbReference type="FunFam" id="3.40.1210.10:FF:000001">
    <property type="entry name" value="5'/3'-nucleotidase SurE"/>
    <property type="match status" value="1"/>
</dbReference>
<evidence type="ECO:0000259" key="10">
    <source>
        <dbReference type="Pfam" id="PF01975"/>
    </source>
</evidence>
<dbReference type="NCBIfam" id="NF001490">
    <property type="entry name" value="PRK00346.1-4"/>
    <property type="match status" value="1"/>
</dbReference>
<dbReference type="NCBIfam" id="TIGR00087">
    <property type="entry name" value="surE"/>
    <property type="match status" value="1"/>
</dbReference>
<evidence type="ECO:0000256" key="6">
    <source>
        <dbReference type="ARBA" id="ARBA00022723"/>
    </source>
</evidence>
<dbReference type="SUPFAM" id="SSF64167">
    <property type="entry name" value="SurE-like"/>
    <property type="match status" value="1"/>
</dbReference>
<comment type="function">
    <text evidence="9">Nucleotidase that shows phosphatase activity on nucleoside 5'-monophosphates.</text>
</comment>
<dbReference type="Pfam" id="PF01975">
    <property type="entry name" value="SurE"/>
    <property type="match status" value="1"/>
</dbReference>
<dbReference type="EMBL" id="ANHY01000006">
    <property type="protein sequence ID" value="EKV31583.1"/>
    <property type="molecule type" value="Genomic_DNA"/>
</dbReference>
<evidence type="ECO:0000313" key="11">
    <source>
        <dbReference type="EMBL" id="EKV31583.1"/>
    </source>
</evidence>
<evidence type="ECO:0000256" key="9">
    <source>
        <dbReference type="HAMAP-Rule" id="MF_00060"/>
    </source>
</evidence>
<feature type="domain" description="Survival protein SurE-like phosphatase/nucleotidase" evidence="10">
    <location>
        <begin position="13"/>
        <end position="196"/>
    </location>
</feature>
<proteinExistence type="inferred from homology"/>
<evidence type="ECO:0000256" key="1">
    <source>
        <dbReference type="ARBA" id="ARBA00000815"/>
    </source>
</evidence>
<dbReference type="GO" id="GO:0004309">
    <property type="term" value="F:exopolyphosphatase activity"/>
    <property type="evidence" value="ECO:0007669"/>
    <property type="project" value="TreeGrafter"/>
</dbReference>
<feature type="binding site" evidence="9">
    <location>
        <position position="50"/>
    </location>
    <ligand>
        <name>a divalent metal cation</name>
        <dbReference type="ChEBI" id="CHEBI:60240"/>
    </ligand>
</feature>
<evidence type="ECO:0000256" key="5">
    <source>
        <dbReference type="ARBA" id="ARBA00022490"/>
    </source>
</evidence>
<dbReference type="Gene3D" id="3.40.1210.10">
    <property type="entry name" value="Survival protein SurE-like phosphatase/nucleotidase"/>
    <property type="match status" value="1"/>
</dbReference>
<evidence type="ECO:0000256" key="3">
    <source>
        <dbReference type="ARBA" id="ARBA00004496"/>
    </source>
</evidence>
<evidence type="ECO:0000256" key="2">
    <source>
        <dbReference type="ARBA" id="ARBA00001946"/>
    </source>
</evidence>
<evidence type="ECO:0000256" key="4">
    <source>
        <dbReference type="ARBA" id="ARBA00011062"/>
    </source>
</evidence>
<dbReference type="GO" id="GO:0046872">
    <property type="term" value="F:metal ion binding"/>
    <property type="evidence" value="ECO:0007669"/>
    <property type="project" value="UniProtKB-UniRule"/>
</dbReference>
<organism evidence="11 12">
    <name type="scientific">Caenispirillum salinarum AK4</name>
    <dbReference type="NCBI Taxonomy" id="1238182"/>
    <lineage>
        <taxon>Bacteria</taxon>
        <taxon>Pseudomonadati</taxon>
        <taxon>Pseudomonadota</taxon>
        <taxon>Alphaproteobacteria</taxon>
        <taxon>Rhodospirillales</taxon>
        <taxon>Novispirillaceae</taxon>
        <taxon>Caenispirillum</taxon>
    </lineage>
</organism>
<comment type="caution">
    <text evidence="11">The sequence shown here is derived from an EMBL/GenBank/DDBJ whole genome shotgun (WGS) entry which is preliminary data.</text>
</comment>
<keyword evidence="12" id="KW-1185">Reference proteome</keyword>
<feature type="binding site" evidence="9">
    <location>
        <position position="19"/>
    </location>
    <ligand>
        <name>a divalent metal cation</name>
        <dbReference type="ChEBI" id="CHEBI:60240"/>
    </ligand>
</feature>
<feature type="binding site" evidence="9">
    <location>
        <position position="103"/>
    </location>
    <ligand>
        <name>a divalent metal cation</name>
        <dbReference type="ChEBI" id="CHEBI:60240"/>
    </ligand>
</feature>
<evidence type="ECO:0000313" key="12">
    <source>
        <dbReference type="Proteomes" id="UP000009881"/>
    </source>
</evidence>
<sequence>MFEPITDLSEARILISNDDGINAPGIKMLEEVALTLTDDVWVIAPEGEQSGAGHSLTLHSPLRYRKVKERHYAVDGTPTDAVLLGVNRLVEDRRPTLLLSGVNRGANIGDDVTYSGTIAAAIEGTLLGVQSMALSQVFRHPDPVPWDTARLHAADVIRRCCAAGWARNVAINVNFPNCGPDEVKGVEVVRQGKRKLGDHLIERHDPRGRPYVWIGPARNEDTTVVGTDIEAVHRNVIAVTPLCVDLTHQPTMLSLKQVFS</sequence>
<evidence type="ECO:0000256" key="7">
    <source>
        <dbReference type="ARBA" id="ARBA00022741"/>
    </source>
</evidence>
<keyword evidence="7 9" id="KW-0547">Nucleotide-binding</keyword>
<comment type="catalytic activity">
    <reaction evidence="1 9">
        <text>a ribonucleoside 5'-phosphate + H2O = a ribonucleoside + phosphate</text>
        <dbReference type="Rhea" id="RHEA:12484"/>
        <dbReference type="ChEBI" id="CHEBI:15377"/>
        <dbReference type="ChEBI" id="CHEBI:18254"/>
        <dbReference type="ChEBI" id="CHEBI:43474"/>
        <dbReference type="ChEBI" id="CHEBI:58043"/>
        <dbReference type="EC" id="3.1.3.5"/>
    </reaction>
</comment>
<dbReference type="RefSeq" id="WP_009540064.1">
    <property type="nucleotide sequence ID" value="NZ_ANHY01000006.1"/>
</dbReference>
<dbReference type="InterPro" id="IPR036523">
    <property type="entry name" value="SurE-like_sf"/>
</dbReference>
<comment type="similarity">
    <text evidence="4 9">Belongs to the SurE nucleotidase family.</text>
</comment>
<comment type="cofactor">
    <cofactor evidence="9">
        <name>a divalent metal cation</name>
        <dbReference type="ChEBI" id="CHEBI:60240"/>
    </cofactor>
    <text evidence="9">Binds 1 divalent metal cation per subunit.</text>
</comment>
<comment type="subcellular location">
    <subcellularLocation>
        <location evidence="3 9">Cytoplasm</location>
    </subcellularLocation>
</comment>
<protein>
    <recommendedName>
        <fullName evidence="9">5'-nucleotidase SurE</fullName>
        <ecNumber evidence="9">3.1.3.5</ecNumber>
    </recommendedName>
    <alternativeName>
        <fullName evidence="9">Nucleoside 5'-monophosphate phosphohydrolase</fullName>
    </alternativeName>
</protein>
<dbReference type="GO" id="GO:0005737">
    <property type="term" value="C:cytoplasm"/>
    <property type="evidence" value="ECO:0007669"/>
    <property type="project" value="UniProtKB-SubCell"/>
</dbReference>
<dbReference type="InterPro" id="IPR030048">
    <property type="entry name" value="SurE"/>
</dbReference>
<comment type="cofactor">
    <cofactor evidence="2">
        <name>Mg(2+)</name>
        <dbReference type="ChEBI" id="CHEBI:18420"/>
    </cofactor>
</comment>
<dbReference type="EC" id="3.1.3.5" evidence="9"/>
<dbReference type="GO" id="GO:0008253">
    <property type="term" value="F:5'-nucleotidase activity"/>
    <property type="evidence" value="ECO:0007669"/>
    <property type="project" value="UniProtKB-UniRule"/>
</dbReference>
<evidence type="ECO:0000256" key="8">
    <source>
        <dbReference type="ARBA" id="ARBA00022801"/>
    </source>
</evidence>
<dbReference type="PATRIC" id="fig|1238182.3.peg.1618"/>
<dbReference type="PANTHER" id="PTHR30457">
    <property type="entry name" value="5'-NUCLEOTIDASE SURE"/>
    <property type="match status" value="1"/>
</dbReference>
<dbReference type="InterPro" id="IPR002828">
    <property type="entry name" value="SurE-like_Pase/nucleotidase"/>
</dbReference>
<dbReference type="eggNOG" id="COG0496">
    <property type="taxonomic scope" value="Bacteria"/>
</dbReference>
<name>K9HMQ2_9PROT</name>
<dbReference type="Proteomes" id="UP000009881">
    <property type="component" value="Unassembled WGS sequence"/>
</dbReference>
<keyword evidence="6 9" id="KW-0479">Metal-binding</keyword>